<protein>
    <submittedName>
        <fullName evidence="1">Uncharacterized protein</fullName>
    </submittedName>
</protein>
<accession>A0A8X6P585</accession>
<gene>
    <name evidence="1" type="ORF">NPIL_119591</name>
</gene>
<dbReference type="OrthoDB" id="10535013at2759"/>
<name>A0A8X6P585_NEPPI</name>
<dbReference type="Proteomes" id="UP000887013">
    <property type="component" value="Unassembled WGS sequence"/>
</dbReference>
<evidence type="ECO:0000313" key="1">
    <source>
        <dbReference type="EMBL" id="GFT47163.1"/>
    </source>
</evidence>
<organism evidence="1 2">
    <name type="scientific">Nephila pilipes</name>
    <name type="common">Giant wood spider</name>
    <name type="synonym">Nephila maculata</name>
    <dbReference type="NCBI Taxonomy" id="299642"/>
    <lineage>
        <taxon>Eukaryota</taxon>
        <taxon>Metazoa</taxon>
        <taxon>Ecdysozoa</taxon>
        <taxon>Arthropoda</taxon>
        <taxon>Chelicerata</taxon>
        <taxon>Arachnida</taxon>
        <taxon>Araneae</taxon>
        <taxon>Araneomorphae</taxon>
        <taxon>Entelegynae</taxon>
        <taxon>Araneoidea</taxon>
        <taxon>Nephilidae</taxon>
        <taxon>Nephila</taxon>
    </lineage>
</organism>
<reference evidence="1" key="1">
    <citation type="submission" date="2020-08" db="EMBL/GenBank/DDBJ databases">
        <title>Multicomponent nature underlies the extraordinary mechanical properties of spider dragline silk.</title>
        <authorList>
            <person name="Kono N."/>
            <person name="Nakamura H."/>
            <person name="Mori M."/>
            <person name="Yoshida Y."/>
            <person name="Ohtoshi R."/>
            <person name="Malay A.D."/>
            <person name="Moran D.A.P."/>
            <person name="Tomita M."/>
            <person name="Numata K."/>
            <person name="Arakawa K."/>
        </authorList>
    </citation>
    <scope>NUCLEOTIDE SEQUENCE</scope>
</reference>
<dbReference type="AlphaFoldDB" id="A0A8X6P585"/>
<proteinExistence type="predicted"/>
<sequence length="104" mass="11828">MSVAFKNGVVDRRKGPLIDMTHRSFDWEGEKGGTSRYGRSGHYQREEGTRPQWFLILCHFTTNKRRTPSVCVLYALQFNAARVFCFRGGKKGTLVVCALKVDIA</sequence>
<dbReference type="EMBL" id="BMAW01064803">
    <property type="protein sequence ID" value="GFT47163.1"/>
    <property type="molecule type" value="Genomic_DNA"/>
</dbReference>
<keyword evidence="2" id="KW-1185">Reference proteome</keyword>
<evidence type="ECO:0000313" key="2">
    <source>
        <dbReference type="Proteomes" id="UP000887013"/>
    </source>
</evidence>
<comment type="caution">
    <text evidence="1">The sequence shown here is derived from an EMBL/GenBank/DDBJ whole genome shotgun (WGS) entry which is preliminary data.</text>
</comment>